<gene>
    <name evidence="8 10" type="primary">tilS</name>
    <name evidence="10" type="ORF">H9Q76_12555</name>
</gene>
<comment type="catalytic activity">
    <reaction evidence="7 8">
        <text>cytidine(34) in tRNA(Ile2) + L-lysine + ATP = lysidine(34) in tRNA(Ile2) + AMP + diphosphate + H(+)</text>
        <dbReference type="Rhea" id="RHEA:43744"/>
        <dbReference type="Rhea" id="RHEA-COMP:10625"/>
        <dbReference type="Rhea" id="RHEA-COMP:10670"/>
        <dbReference type="ChEBI" id="CHEBI:15378"/>
        <dbReference type="ChEBI" id="CHEBI:30616"/>
        <dbReference type="ChEBI" id="CHEBI:32551"/>
        <dbReference type="ChEBI" id="CHEBI:33019"/>
        <dbReference type="ChEBI" id="CHEBI:82748"/>
        <dbReference type="ChEBI" id="CHEBI:83665"/>
        <dbReference type="ChEBI" id="CHEBI:456215"/>
        <dbReference type="EC" id="6.3.4.19"/>
    </reaction>
</comment>
<comment type="domain">
    <text evidence="8">The N-terminal region contains the highly conserved SGGXDS motif, predicted to be a P-loop motif involved in ATP binding.</text>
</comment>
<keyword evidence="6 8" id="KW-0067">ATP-binding</keyword>
<dbReference type="InterPro" id="IPR014729">
    <property type="entry name" value="Rossmann-like_a/b/a_fold"/>
</dbReference>
<evidence type="ECO:0000256" key="3">
    <source>
        <dbReference type="ARBA" id="ARBA00022598"/>
    </source>
</evidence>
<organism evidence="10 11">
    <name type="scientific">Wujia chipingensis</name>
    <dbReference type="NCBI Taxonomy" id="2763670"/>
    <lineage>
        <taxon>Bacteria</taxon>
        <taxon>Bacillati</taxon>
        <taxon>Bacillota</taxon>
        <taxon>Clostridia</taxon>
        <taxon>Lachnospirales</taxon>
        <taxon>Lachnospiraceae</taxon>
        <taxon>Wujia</taxon>
    </lineage>
</organism>
<evidence type="ECO:0000313" key="10">
    <source>
        <dbReference type="EMBL" id="QNL99523.1"/>
    </source>
</evidence>
<dbReference type="KEGG" id="wcp:H9Q76_12555"/>
<dbReference type="CDD" id="cd01992">
    <property type="entry name" value="TilS_N"/>
    <property type="match status" value="1"/>
</dbReference>
<keyword evidence="5 8" id="KW-0547">Nucleotide-binding</keyword>
<dbReference type="AlphaFoldDB" id="A0A7G9FLU2"/>
<dbReference type="EMBL" id="CP060632">
    <property type="protein sequence ID" value="QNL99523.1"/>
    <property type="molecule type" value="Genomic_DNA"/>
</dbReference>
<evidence type="ECO:0000259" key="9">
    <source>
        <dbReference type="SMART" id="SM00977"/>
    </source>
</evidence>
<evidence type="ECO:0000256" key="4">
    <source>
        <dbReference type="ARBA" id="ARBA00022694"/>
    </source>
</evidence>
<proteinExistence type="inferred from homology"/>
<dbReference type="InterPro" id="IPR012795">
    <property type="entry name" value="tRNA_Ile_lys_synt_N"/>
</dbReference>
<name>A0A7G9FLU2_9FIRM</name>
<dbReference type="Pfam" id="PF01171">
    <property type="entry name" value="ATP_bind_3"/>
    <property type="match status" value="1"/>
</dbReference>
<feature type="domain" description="Lysidine-tRNA(Ile) synthetase C-terminal" evidence="9">
    <location>
        <begin position="387"/>
        <end position="459"/>
    </location>
</feature>
<dbReference type="GO" id="GO:0032267">
    <property type="term" value="F:tRNA(Ile)-lysidine synthase activity"/>
    <property type="evidence" value="ECO:0007669"/>
    <property type="project" value="UniProtKB-EC"/>
</dbReference>
<sequence>MNYFEQKVYNYIQTHGLIEPGNRLVVGVSGGADSVCLLRVLKALMPVLHIPSQGIVVVHVHHGIRGAEADQDAAFTKDLCAKLGFLYQEYRKDIPAYAKQLNMTVEEAGREYRYQCMEELVMQLKFDKIAVAHNQDDVAETVLFHMLRGSGLNGLAGIAASRGNIIRPLLGVSRAEIEAYLEECGQDFCQDSTNAELAYARNKIRHSILPVMRELNERAVEHICQLAQDAAQSYDYIHTQAMEQCDTTEDEDAFGRTVTLSIAELYKVGPVLQEHIVWEAIGQVAQRKKDITRRHIQAVVALIYQDSGSSVQLPYGIHARRNYGELILSDKVQAMTDYRFAIAQTGDYEIPDQGTLSVSIEDFTFTEPIPKKNYTKFIDYAKIKGTLCVRTPEDGDYIVIDTAGNTKKLSRVFIDAKIDRTKRAGWPVLACGQEIVWVVGLRFSPAYHVDEQTNKIMKIQYGSKGDQNGTKD</sequence>
<feature type="binding site" evidence="8">
    <location>
        <begin position="29"/>
        <end position="34"/>
    </location>
    <ligand>
        <name>ATP</name>
        <dbReference type="ChEBI" id="CHEBI:30616"/>
    </ligand>
</feature>
<dbReference type="SUPFAM" id="SSF52402">
    <property type="entry name" value="Adenine nucleotide alpha hydrolases-like"/>
    <property type="match status" value="1"/>
</dbReference>
<dbReference type="Pfam" id="PF11734">
    <property type="entry name" value="TilS_C"/>
    <property type="match status" value="1"/>
</dbReference>
<comment type="subcellular location">
    <subcellularLocation>
        <location evidence="1 8">Cytoplasm</location>
    </subcellularLocation>
</comment>
<keyword evidence="2 8" id="KW-0963">Cytoplasm</keyword>
<keyword evidence="11" id="KW-1185">Reference proteome</keyword>
<keyword evidence="4 8" id="KW-0819">tRNA processing</keyword>
<dbReference type="SUPFAM" id="SSF82829">
    <property type="entry name" value="MesJ substrate recognition domain-like"/>
    <property type="match status" value="1"/>
</dbReference>
<evidence type="ECO:0000256" key="2">
    <source>
        <dbReference type="ARBA" id="ARBA00022490"/>
    </source>
</evidence>
<keyword evidence="3 8" id="KW-0436">Ligase</keyword>
<dbReference type="HAMAP" id="MF_01161">
    <property type="entry name" value="tRNA_Ile_lys_synt"/>
    <property type="match status" value="1"/>
</dbReference>
<evidence type="ECO:0000256" key="5">
    <source>
        <dbReference type="ARBA" id="ARBA00022741"/>
    </source>
</evidence>
<reference evidence="10 11" key="1">
    <citation type="submission" date="2020-08" db="EMBL/GenBank/DDBJ databases">
        <authorList>
            <person name="Liu C."/>
            <person name="Sun Q."/>
        </authorList>
    </citation>
    <scope>NUCLEOTIDE SEQUENCE [LARGE SCALE GENOMIC DNA]</scope>
    <source>
        <strain evidence="10 11">NSJ-4</strain>
    </source>
</reference>
<evidence type="ECO:0000256" key="7">
    <source>
        <dbReference type="ARBA" id="ARBA00048539"/>
    </source>
</evidence>
<evidence type="ECO:0000256" key="1">
    <source>
        <dbReference type="ARBA" id="ARBA00004496"/>
    </source>
</evidence>
<dbReference type="NCBIfam" id="TIGR02433">
    <property type="entry name" value="lysidine_TilS_C"/>
    <property type="match status" value="1"/>
</dbReference>
<dbReference type="EC" id="6.3.4.19" evidence="8"/>
<accession>A0A7G9FLU2</accession>
<dbReference type="NCBIfam" id="TIGR02432">
    <property type="entry name" value="lysidine_TilS_N"/>
    <property type="match status" value="1"/>
</dbReference>
<dbReference type="GO" id="GO:0005524">
    <property type="term" value="F:ATP binding"/>
    <property type="evidence" value="ECO:0007669"/>
    <property type="project" value="UniProtKB-UniRule"/>
</dbReference>
<dbReference type="Proteomes" id="UP000515819">
    <property type="component" value="Chromosome"/>
</dbReference>
<dbReference type="InterPro" id="IPR011063">
    <property type="entry name" value="TilS/TtcA_N"/>
</dbReference>
<evidence type="ECO:0000313" key="11">
    <source>
        <dbReference type="Proteomes" id="UP000515819"/>
    </source>
</evidence>
<dbReference type="SMART" id="SM00977">
    <property type="entry name" value="TilS_C"/>
    <property type="match status" value="1"/>
</dbReference>
<dbReference type="PANTHER" id="PTHR43033">
    <property type="entry name" value="TRNA(ILE)-LYSIDINE SYNTHASE-RELATED"/>
    <property type="match status" value="1"/>
</dbReference>
<comment type="function">
    <text evidence="8">Ligates lysine onto the cytidine present at position 34 of the AUA codon-specific tRNA(Ile) that contains the anticodon CAU, in an ATP-dependent manner. Cytidine is converted to lysidine, thus changing the amino acid specificity of the tRNA from methionine to isoleucine.</text>
</comment>
<comment type="similarity">
    <text evidence="8">Belongs to the tRNA(Ile)-lysidine synthase family.</text>
</comment>
<dbReference type="SUPFAM" id="SSF56037">
    <property type="entry name" value="PheT/TilS domain"/>
    <property type="match status" value="1"/>
</dbReference>
<dbReference type="InterPro" id="IPR012094">
    <property type="entry name" value="tRNA_Ile_lys_synt"/>
</dbReference>
<dbReference type="GO" id="GO:0005737">
    <property type="term" value="C:cytoplasm"/>
    <property type="evidence" value="ECO:0007669"/>
    <property type="project" value="UniProtKB-SubCell"/>
</dbReference>
<dbReference type="Gene3D" id="3.40.50.620">
    <property type="entry name" value="HUPs"/>
    <property type="match status" value="1"/>
</dbReference>
<evidence type="ECO:0000256" key="8">
    <source>
        <dbReference type="HAMAP-Rule" id="MF_01161"/>
    </source>
</evidence>
<protein>
    <recommendedName>
        <fullName evidence="8">tRNA(Ile)-lysidine synthase</fullName>
        <ecNumber evidence="8">6.3.4.19</ecNumber>
    </recommendedName>
    <alternativeName>
        <fullName evidence="8">tRNA(Ile)-2-lysyl-cytidine synthase</fullName>
    </alternativeName>
    <alternativeName>
        <fullName evidence="8">tRNA(Ile)-lysidine synthetase</fullName>
    </alternativeName>
</protein>
<dbReference type="PANTHER" id="PTHR43033:SF1">
    <property type="entry name" value="TRNA(ILE)-LYSIDINE SYNTHASE-RELATED"/>
    <property type="match status" value="1"/>
</dbReference>
<dbReference type="RefSeq" id="WP_249321252.1">
    <property type="nucleotide sequence ID" value="NZ_CP060632.1"/>
</dbReference>
<dbReference type="Gene3D" id="3.30.465.60">
    <property type="match status" value="1"/>
</dbReference>
<dbReference type="InterPro" id="IPR012796">
    <property type="entry name" value="Lysidine-tRNA-synth_C"/>
</dbReference>
<dbReference type="GO" id="GO:0006400">
    <property type="term" value="P:tRNA modification"/>
    <property type="evidence" value="ECO:0007669"/>
    <property type="project" value="UniProtKB-UniRule"/>
</dbReference>
<evidence type="ECO:0000256" key="6">
    <source>
        <dbReference type="ARBA" id="ARBA00022840"/>
    </source>
</evidence>